<evidence type="ECO:0000259" key="8">
    <source>
        <dbReference type="Pfam" id="PF00149"/>
    </source>
</evidence>
<dbReference type="PANTHER" id="PTHR30337">
    <property type="entry name" value="COMPONENT OF ATP-DEPENDENT DSDNA EXONUCLEASE"/>
    <property type="match status" value="1"/>
</dbReference>
<dbReference type="Gene3D" id="3.60.21.10">
    <property type="match status" value="1"/>
</dbReference>
<feature type="domain" description="Nuclease SbcCD subunit D C-terminal" evidence="9">
    <location>
        <begin position="266"/>
        <end position="356"/>
    </location>
</feature>
<dbReference type="InterPro" id="IPR004843">
    <property type="entry name" value="Calcineurin-like_PHP"/>
</dbReference>
<dbReference type="EMBL" id="JAHQCX010000001">
    <property type="protein sequence ID" value="MBU9724831.1"/>
    <property type="molecule type" value="Genomic_DNA"/>
</dbReference>
<dbReference type="RefSeq" id="WP_158352658.1">
    <property type="nucleotide sequence ID" value="NZ_JAHQCX010000001.1"/>
</dbReference>
<dbReference type="Pfam" id="PF00149">
    <property type="entry name" value="Metallophos"/>
    <property type="match status" value="1"/>
</dbReference>
<protein>
    <recommendedName>
        <fullName evidence="3 7">Nuclease SbcCD subunit D</fullName>
    </recommendedName>
</protein>
<evidence type="ECO:0000256" key="1">
    <source>
        <dbReference type="ARBA" id="ARBA00010555"/>
    </source>
</evidence>
<evidence type="ECO:0000313" key="11">
    <source>
        <dbReference type="Proteomes" id="UP001314681"/>
    </source>
</evidence>
<comment type="similarity">
    <text evidence="1 7">Belongs to the SbcD family.</text>
</comment>
<evidence type="ECO:0000256" key="2">
    <source>
        <dbReference type="ARBA" id="ARBA00011322"/>
    </source>
</evidence>
<gene>
    <name evidence="7" type="primary">sbcD</name>
    <name evidence="10" type="ORF">KTH90_02265</name>
</gene>
<evidence type="ECO:0000256" key="5">
    <source>
        <dbReference type="ARBA" id="ARBA00022801"/>
    </source>
</evidence>
<proteinExistence type="inferred from homology"/>
<keyword evidence="7" id="KW-0255">Endonuclease</keyword>
<keyword evidence="7" id="KW-0233">DNA recombination</keyword>
<comment type="caution">
    <text evidence="10">The sequence shown here is derived from an EMBL/GenBank/DDBJ whole genome shotgun (WGS) entry which is preliminary data.</text>
</comment>
<evidence type="ECO:0000256" key="6">
    <source>
        <dbReference type="ARBA" id="ARBA00022839"/>
    </source>
</evidence>
<reference evidence="10 11" key="1">
    <citation type="submission" date="2021-06" db="EMBL/GenBank/DDBJ databases">
        <title>Description of novel taxa of the family Lachnospiraceae.</title>
        <authorList>
            <person name="Chaplin A.V."/>
            <person name="Sokolova S.R."/>
            <person name="Pikina A.P."/>
            <person name="Korzhanova M."/>
            <person name="Belova V."/>
            <person name="Korostin D."/>
            <person name="Efimov B.A."/>
        </authorList>
    </citation>
    <scope>NUCLEOTIDE SEQUENCE [LARGE SCALE GENOMIC DNA]</scope>
    <source>
        <strain evidence="10 11">ASD4241</strain>
    </source>
</reference>
<evidence type="ECO:0000256" key="3">
    <source>
        <dbReference type="ARBA" id="ARBA00013365"/>
    </source>
</evidence>
<dbReference type="InterPro" id="IPR029052">
    <property type="entry name" value="Metallo-depent_PP-like"/>
</dbReference>
<dbReference type="SUPFAM" id="SSF56300">
    <property type="entry name" value="Metallo-dependent phosphatases"/>
    <property type="match status" value="1"/>
</dbReference>
<dbReference type="PANTHER" id="PTHR30337:SF0">
    <property type="entry name" value="NUCLEASE SBCCD SUBUNIT D"/>
    <property type="match status" value="1"/>
</dbReference>
<organism evidence="10 11">
    <name type="scientific">Diplocloster modestus</name>
    <dbReference type="NCBI Taxonomy" id="2850322"/>
    <lineage>
        <taxon>Bacteria</taxon>
        <taxon>Bacillati</taxon>
        <taxon>Bacillota</taxon>
        <taxon>Clostridia</taxon>
        <taxon>Lachnospirales</taxon>
        <taxon>Lachnospiraceae</taxon>
        <taxon>Diplocloster</taxon>
    </lineage>
</organism>
<dbReference type="Pfam" id="PF12320">
    <property type="entry name" value="SbcD_C"/>
    <property type="match status" value="1"/>
</dbReference>
<accession>A0ABS6K2U4</accession>
<dbReference type="CDD" id="cd00840">
    <property type="entry name" value="MPP_Mre11_N"/>
    <property type="match status" value="1"/>
</dbReference>
<keyword evidence="4 7" id="KW-0540">Nuclease</keyword>
<dbReference type="InterPro" id="IPR026843">
    <property type="entry name" value="SbcD_C"/>
</dbReference>
<name>A0ABS6K2U4_9FIRM</name>
<dbReference type="InterPro" id="IPR050535">
    <property type="entry name" value="DNA_Repair-Maintenance_Comp"/>
</dbReference>
<keyword evidence="7" id="KW-0235">DNA replication</keyword>
<comment type="function">
    <text evidence="7">SbcCD cleaves DNA hairpin structures. These structures can inhibit DNA replication and are intermediates in certain DNA recombination reactions. The complex acts as a 3'-&gt;5' double strand exonuclease that can open hairpins. It also has a 5' single-strand endonuclease activity.</text>
</comment>
<sequence>MKFIHTGDLHIGKVLHECDLLSDQRYILGQIAGLAVREKVDAVVLAGDIYDRSIPTAEAVTVLDEFLTDLIEQGICVLAVSGNHDSPERLSFAGNILKRQGLHLAGVCEKEIRKVTFSDDFGEVAFFLLPFMKPGDMKLYLKEEVKSCNEGVQKMIGQLQLDPAERNVLVTHYFVTDAGSEPELSDSETRVVVGGLDQVEASVFACFDYTALGHIHKPQQMKERPVYYAGTPLKYSFSEALQEKSVNLVEMGKKGEVLVTKIPLKPLREMRILRGELKLLLADAAYQGEGTDDFIRAVLTDKDELDDPIGRLRTVYPNVLQVVVERHYRDTDKLKLQEIEKPDKSILELYSDFYQYVTDEELDEERRQILTEVIRDSLGRDCL</sequence>
<evidence type="ECO:0000313" key="10">
    <source>
        <dbReference type="EMBL" id="MBU9724831.1"/>
    </source>
</evidence>
<comment type="subunit">
    <text evidence="2 7">Heterodimer of SbcC and SbcD.</text>
</comment>
<evidence type="ECO:0000256" key="4">
    <source>
        <dbReference type="ARBA" id="ARBA00022722"/>
    </source>
</evidence>
<dbReference type="Proteomes" id="UP001314681">
    <property type="component" value="Unassembled WGS sequence"/>
</dbReference>
<evidence type="ECO:0000256" key="7">
    <source>
        <dbReference type="RuleBase" id="RU363069"/>
    </source>
</evidence>
<keyword evidence="5 7" id="KW-0378">Hydrolase</keyword>
<dbReference type="GO" id="GO:0004527">
    <property type="term" value="F:exonuclease activity"/>
    <property type="evidence" value="ECO:0007669"/>
    <property type="project" value="UniProtKB-KW"/>
</dbReference>
<dbReference type="NCBIfam" id="TIGR00619">
    <property type="entry name" value="sbcd"/>
    <property type="match status" value="1"/>
</dbReference>
<dbReference type="InterPro" id="IPR004593">
    <property type="entry name" value="SbcD"/>
</dbReference>
<keyword evidence="11" id="KW-1185">Reference proteome</keyword>
<feature type="domain" description="Calcineurin-like phosphoesterase" evidence="8">
    <location>
        <begin position="1"/>
        <end position="217"/>
    </location>
</feature>
<dbReference type="InterPro" id="IPR041796">
    <property type="entry name" value="Mre11_N"/>
</dbReference>
<evidence type="ECO:0000259" key="9">
    <source>
        <dbReference type="Pfam" id="PF12320"/>
    </source>
</evidence>
<keyword evidence="6 7" id="KW-0269">Exonuclease</keyword>